<dbReference type="KEGG" id="nall:PP769_12985"/>
<dbReference type="InterPro" id="IPR003848">
    <property type="entry name" value="DUF218"/>
</dbReference>
<dbReference type="GO" id="GO:0000270">
    <property type="term" value="P:peptidoglycan metabolic process"/>
    <property type="evidence" value="ECO:0007669"/>
    <property type="project" value="TreeGrafter"/>
</dbReference>
<dbReference type="GO" id="GO:0043164">
    <property type="term" value="P:Gram-negative-bacterium-type cell wall biogenesis"/>
    <property type="evidence" value="ECO:0007669"/>
    <property type="project" value="TreeGrafter"/>
</dbReference>
<feature type="domain" description="DUF218" evidence="2">
    <location>
        <begin position="93"/>
        <end position="254"/>
    </location>
</feature>
<proteinExistence type="predicted"/>
<accession>A0AA96GB26</accession>
<feature type="transmembrane region" description="Helical" evidence="1">
    <location>
        <begin position="37"/>
        <end position="55"/>
    </location>
</feature>
<gene>
    <name evidence="3" type="ORF">PP769_12985</name>
</gene>
<keyword evidence="4" id="KW-1185">Reference proteome</keyword>
<dbReference type="Proteomes" id="UP001302719">
    <property type="component" value="Chromosome"/>
</dbReference>
<evidence type="ECO:0000313" key="3">
    <source>
        <dbReference type="EMBL" id="WNM56890.1"/>
    </source>
</evidence>
<dbReference type="GO" id="GO:0005886">
    <property type="term" value="C:plasma membrane"/>
    <property type="evidence" value="ECO:0007669"/>
    <property type="project" value="TreeGrafter"/>
</dbReference>
<dbReference type="Pfam" id="PF02698">
    <property type="entry name" value="DUF218"/>
    <property type="match status" value="1"/>
</dbReference>
<dbReference type="CDD" id="cd06259">
    <property type="entry name" value="YdcF-like"/>
    <property type="match status" value="1"/>
</dbReference>
<name>A0AA96GB26_9BACT</name>
<dbReference type="Gene3D" id="3.40.50.620">
    <property type="entry name" value="HUPs"/>
    <property type="match status" value="1"/>
</dbReference>
<dbReference type="EMBL" id="CP116967">
    <property type="protein sequence ID" value="WNM56890.1"/>
    <property type="molecule type" value="Genomic_DNA"/>
</dbReference>
<feature type="transmembrane region" description="Helical" evidence="1">
    <location>
        <begin position="12"/>
        <end position="31"/>
    </location>
</feature>
<evidence type="ECO:0000256" key="1">
    <source>
        <dbReference type="SAM" id="Phobius"/>
    </source>
</evidence>
<protein>
    <submittedName>
        <fullName evidence="3">ElyC/SanA/YdcF family protein</fullName>
    </submittedName>
</protein>
<dbReference type="RefSeq" id="WP_312640767.1">
    <property type="nucleotide sequence ID" value="NZ_CP116967.1"/>
</dbReference>
<evidence type="ECO:0000259" key="2">
    <source>
        <dbReference type="Pfam" id="PF02698"/>
    </source>
</evidence>
<dbReference type="InterPro" id="IPR014729">
    <property type="entry name" value="Rossmann-like_a/b/a_fold"/>
</dbReference>
<organism evidence="3 4">
    <name type="scientific">Candidatus Nitrospira allomarina</name>
    <dbReference type="NCBI Taxonomy" id="3020900"/>
    <lineage>
        <taxon>Bacteria</taxon>
        <taxon>Pseudomonadati</taxon>
        <taxon>Nitrospirota</taxon>
        <taxon>Nitrospiria</taxon>
        <taxon>Nitrospirales</taxon>
        <taxon>Nitrospiraceae</taxon>
        <taxon>Nitrospira</taxon>
    </lineage>
</organism>
<keyword evidence="1" id="KW-1133">Transmembrane helix</keyword>
<keyword evidence="1" id="KW-0812">Transmembrane</keyword>
<dbReference type="AlphaFoldDB" id="A0AA96GB26"/>
<dbReference type="InterPro" id="IPR051599">
    <property type="entry name" value="Cell_Envelope_Assoc"/>
</dbReference>
<keyword evidence="1" id="KW-0472">Membrane</keyword>
<dbReference type="PANTHER" id="PTHR30336">
    <property type="entry name" value="INNER MEMBRANE PROTEIN, PROBABLE PERMEASE"/>
    <property type="match status" value="1"/>
</dbReference>
<reference evidence="3 4" key="1">
    <citation type="submission" date="2023-01" db="EMBL/GenBank/DDBJ databases">
        <title>Cultivation and genomic characterization of new, ubiquitous marine nitrite-oxidizing bacteria from the Nitrospirales.</title>
        <authorList>
            <person name="Mueller A.J."/>
            <person name="Daebeler A."/>
            <person name="Herbold C.W."/>
            <person name="Kirkegaard R.H."/>
            <person name="Daims H."/>
        </authorList>
    </citation>
    <scope>NUCLEOTIDE SEQUENCE [LARGE SCALE GENOMIC DNA]</scope>
    <source>
        <strain evidence="3 4">VA</strain>
    </source>
</reference>
<dbReference type="PANTHER" id="PTHR30336:SF4">
    <property type="entry name" value="ENVELOPE BIOGENESIS FACTOR ELYC"/>
    <property type="match status" value="1"/>
</dbReference>
<sequence length="264" mass="29308">MVLGLKKILASLFSPLSLCVEVMACGLVFLYFSRKPYLGKVLVSLGFILLVISGYEGISGRIIRTLESQYPPINLSQVLTSGDIANTQESLKWIVVLASGTAGDATLPYQLRVSHHSRVRLMEGIRLHRMLPGSKIILTGGTGFEGSPEATTMSRVAEELGVNRADMVLEVESRDTKDHPLYVRDIVHDEPFILVTSAFHMPRAVKLFEKQGLYPIPASTGQWVPPMQFWSLVNFFPSSSGVRLAELAYHEYMGLLEAWVQDQI</sequence>
<evidence type="ECO:0000313" key="4">
    <source>
        <dbReference type="Proteomes" id="UP001302719"/>
    </source>
</evidence>